<name>A0A410P2X6_VELA1</name>
<dbReference type="CDD" id="cd11542">
    <property type="entry name" value="NTP-PPase_u5"/>
    <property type="match status" value="1"/>
</dbReference>
<dbReference type="Proteomes" id="UP000287243">
    <property type="component" value="Chromosome"/>
</dbReference>
<dbReference type="RefSeq" id="WP_128699108.1">
    <property type="nucleotide sequence ID" value="NZ_CP019384.1"/>
</dbReference>
<dbReference type="OrthoDB" id="9154322at2"/>
<evidence type="ECO:0000313" key="3">
    <source>
        <dbReference type="Proteomes" id="UP000287243"/>
    </source>
</evidence>
<accession>A0A410P2X6</accession>
<reference evidence="2 3" key="1">
    <citation type="submission" date="2017-01" db="EMBL/GenBank/DDBJ databases">
        <title>First insights into the biology of 'candidatus Vampirococcus archaeovorus'.</title>
        <authorList>
            <person name="Kizina J."/>
            <person name="Jordan S."/>
            <person name="Stueber K."/>
            <person name="Reinhardt R."/>
            <person name="Harder J."/>
        </authorList>
    </citation>
    <scope>NUCLEOTIDE SEQUENCE [LARGE SCALE GENOMIC DNA]</scope>
    <source>
        <strain evidence="2 3">LiM</strain>
    </source>
</reference>
<dbReference type="KEGG" id="vai:BU251_01360"/>
<sequence length="97" mass="11203">MTIKQWIELCHATAKEKGWWDFERSDGELIALMHSELSEALEAMRNDLGKDAIAEELADCCIRIFDYCGARGLDLEEALKKKAEKNKSRPYRHGKKF</sequence>
<organism evidence="2 3">
    <name type="scientific">Velamenicoccus archaeovorus</name>
    <dbReference type="NCBI Taxonomy" id="1930593"/>
    <lineage>
        <taxon>Bacteria</taxon>
        <taxon>Pseudomonadati</taxon>
        <taxon>Candidatus Omnitrophota</taxon>
        <taxon>Candidatus Velamenicoccus</taxon>
    </lineage>
</organism>
<dbReference type="Gene3D" id="1.10.287.1080">
    <property type="entry name" value="MazG-like"/>
    <property type="match status" value="1"/>
</dbReference>
<evidence type="ECO:0000259" key="1">
    <source>
        <dbReference type="Pfam" id="PF03819"/>
    </source>
</evidence>
<dbReference type="AlphaFoldDB" id="A0A410P2X6"/>
<dbReference type="Pfam" id="PF03819">
    <property type="entry name" value="MazG"/>
    <property type="match status" value="1"/>
</dbReference>
<protein>
    <recommendedName>
        <fullName evidence="1">NTP pyrophosphohydrolase MazG-like domain-containing protein</fullName>
    </recommendedName>
</protein>
<dbReference type="SUPFAM" id="SSF101386">
    <property type="entry name" value="all-alpha NTP pyrophosphatases"/>
    <property type="match status" value="1"/>
</dbReference>
<proteinExistence type="predicted"/>
<dbReference type="EMBL" id="CP019384">
    <property type="protein sequence ID" value="QAT16470.1"/>
    <property type="molecule type" value="Genomic_DNA"/>
</dbReference>
<gene>
    <name evidence="2" type="ORF">BU251_01360</name>
</gene>
<dbReference type="InterPro" id="IPR004518">
    <property type="entry name" value="MazG-like_dom"/>
</dbReference>
<feature type="domain" description="NTP pyrophosphohydrolase MazG-like" evidence="1">
    <location>
        <begin position="28"/>
        <end position="90"/>
    </location>
</feature>
<evidence type="ECO:0000313" key="2">
    <source>
        <dbReference type="EMBL" id="QAT16470.1"/>
    </source>
</evidence>
<keyword evidence="3" id="KW-1185">Reference proteome</keyword>